<proteinExistence type="predicted"/>
<protein>
    <submittedName>
        <fullName evidence="2">Uncharacterized protein</fullName>
    </submittedName>
</protein>
<feature type="non-terminal residue" evidence="2">
    <location>
        <position position="1"/>
    </location>
</feature>
<organism evidence="2 3">
    <name type="scientific">Chloebia gouldiae</name>
    <name type="common">Gouldian finch</name>
    <name type="synonym">Erythrura gouldiae</name>
    <dbReference type="NCBI Taxonomy" id="44316"/>
    <lineage>
        <taxon>Eukaryota</taxon>
        <taxon>Metazoa</taxon>
        <taxon>Chordata</taxon>
        <taxon>Craniata</taxon>
        <taxon>Vertebrata</taxon>
        <taxon>Euteleostomi</taxon>
        <taxon>Archelosauria</taxon>
        <taxon>Archosauria</taxon>
        <taxon>Dinosauria</taxon>
        <taxon>Saurischia</taxon>
        <taxon>Theropoda</taxon>
        <taxon>Coelurosauria</taxon>
        <taxon>Aves</taxon>
        <taxon>Neognathae</taxon>
        <taxon>Neoaves</taxon>
        <taxon>Telluraves</taxon>
        <taxon>Australaves</taxon>
        <taxon>Passeriformes</taxon>
        <taxon>Passeroidea</taxon>
        <taxon>Passeridae</taxon>
        <taxon>Chloebia</taxon>
    </lineage>
</organism>
<dbReference type="AlphaFoldDB" id="A0A3L8SJD1"/>
<feature type="region of interest" description="Disordered" evidence="1">
    <location>
        <begin position="104"/>
        <end position="145"/>
    </location>
</feature>
<comment type="caution">
    <text evidence="2">The sequence shown here is derived from an EMBL/GenBank/DDBJ whole genome shotgun (WGS) entry which is preliminary data.</text>
</comment>
<dbReference type="OrthoDB" id="9217038at2759"/>
<sequence>VLKSQRWEKKQAVAKVLGTTEMHQPNAQDQVSAGNTDPGQQPGTKTPSTSGSLEPAEPECGDRHASNWVEDMWAQSMALHGGKGLTLHLTSSFSPHVTLILLPCPHTAGRGNSKSHQGGDSRVLASAGQGLPKEPSQSKVSQPWP</sequence>
<feature type="non-terminal residue" evidence="2">
    <location>
        <position position="145"/>
    </location>
</feature>
<keyword evidence="3" id="KW-1185">Reference proteome</keyword>
<accession>A0A3L8SJD1</accession>
<reference evidence="2 3" key="1">
    <citation type="journal article" date="2018" name="Proc. R. Soc. B">
        <title>A non-coding region near Follistatin controls head colour polymorphism in the Gouldian finch.</title>
        <authorList>
            <person name="Toomey M.B."/>
            <person name="Marques C.I."/>
            <person name="Andrade P."/>
            <person name="Araujo P.M."/>
            <person name="Sabatino S."/>
            <person name="Gazda M.A."/>
            <person name="Afonso S."/>
            <person name="Lopes R.J."/>
            <person name="Corbo J.C."/>
            <person name="Carneiro M."/>
        </authorList>
    </citation>
    <scope>NUCLEOTIDE SEQUENCE [LARGE SCALE GENOMIC DNA]</scope>
    <source>
        <strain evidence="2">Red01</strain>
        <tissue evidence="2">Muscle</tissue>
    </source>
</reference>
<evidence type="ECO:0000313" key="3">
    <source>
        <dbReference type="Proteomes" id="UP000276834"/>
    </source>
</evidence>
<evidence type="ECO:0000313" key="2">
    <source>
        <dbReference type="EMBL" id="RLW03032.1"/>
    </source>
</evidence>
<name>A0A3L8SJD1_CHLGU</name>
<dbReference type="Proteomes" id="UP000276834">
    <property type="component" value="Unassembled WGS sequence"/>
</dbReference>
<evidence type="ECO:0000256" key="1">
    <source>
        <dbReference type="SAM" id="MobiDB-lite"/>
    </source>
</evidence>
<dbReference type="EMBL" id="QUSF01000017">
    <property type="protein sequence ID" value="RLW03032.1"/>
    <property type="molecule type" value="Genomic_DNA"/>
</dbReference>
<feature type="compositionally biased region" description="Polar residues" evidence="1">
    <location>
        <begin position="135"/>
        <end position="145"/>
    </location>
</feature>
<gene>
    <name evidence="2" type="ORF">DV515_00007006</name>
</gene>
<feature type="region of interest" description="Disordered" evidence="1">
    <location>
        <begin position="17"/>
        <end position="66"/>
    </location>
</feature>
<feature type="compositionally biased region" description="Polar residues" evidence="1">
    <location>
        <begin position="21"/>
        <end position="52"/>
    </location>
</feature>